<keyword evidence="3 8" id="KW-0812">Transmembrane</keyword>
<dbReference type="OrthoDB" id="9804143at2"/>
<dbReference type="AlphaFoldDB" id="A0A0B4S1L6"/>
<dbReference type="NCBIfam" id="TIGR01695">
    <property type="entry name" value="murJ_mviN"/>
    <property type="match status" value="1"/>
</dbReference>
<feature type="transmembrane region" description="Helical" evidence="8">
    <location>
        <begin position="439"/>
        <end position="459"/>
    </location>
</feature>
<sequence length="503" mass="56315">MGYTAFLLMVINILSKILGFFREILLSYFYGTGEIATAFQISFLVPYTILGFVMSGLSTNFIPTYTSLENKKGRNESDKFTNNILNIIFIIAIFATILAYIFARQIVFIFAMGYSGEIFELSVRFTRITILGMFAQLLNSILKGYLNIKGNFVVPGSTGFLYNIIIILFLIVSYKINPILAPIGVAAATIFQYIPYIPAIRNTGYKHRFIVNFKDENIKRMLILALPIIFGVAVNQINILIDQNLASFISVKGISVLTYSLRLYEFVWGIMIVSITTAIYPTLSRLAIESTIKFKVQITKTISTILYLVIPSTIGIMLFSKEIVTLIYKRGKFDESDVILVSGALFYYASGLIGLGIRDVLSSSFYALKLTKIPLINSIQMVVLNVVASIILSKFMGLNGLALGSTIASFFGAFNLYMKLEKKIGKIKCRVMIKNVYKMLISGLLMAIGSRIIFYLLHLKFSGNFSLIISIIFAVIIYAVSSILLRTRQALDILKVILKKLKI</sequence>
<dbReference type="KEGG" id="pmic:NW74_03230"/>
<dbReference type="PIRSF" id="PIRSF002869">
    <property type="entry name" value="MviN"/>
    <property type="match status" value="1"/>
</dbReference>
<accession>A0A0B4S1L6</accession>
<evidence type="ECO:0000256" key="2">
    <source>
        <dbReference type="ARBA" id="ARBA00022475"/>
    </source>
</evidence>
<evidence type="ECO:0000256" key="3">
    <source>
        <dbReference type="ARBA" id="ARBA00022692"/>
    </source>
</evidence>
<evidence type="ECO:0000256" key="6">
    <source>
        <dbReference type="ARBA" id="ARBA00022989"/>
    </source>
</evidence>
<evidence type="ECO:0000313" key="10">
    <source>
        <dbReference type="EMBL" id="AIZ36419.1"/>
    </source>
</evidence>
<proteinExistence type="inferred from homology"/>
<feature type="transmembrane region" description="Helical" evidence="8">
    <location>
        <begin position="179"/>
        <end position="200"/>
    </location>
</feature>
<comment type="pathway">
    <text evidence="8">Cell wall biogenesis; peptidoglycan biosynthesis.</text>
</comment>
<dbReference type="GO" id="GO:0005886">
    <property type="term" value="C:plasma membrane"/>
    <property type="evidence" value="ECO:0007669"/>
    <property type="project" value="UniProtKB-SubCell"/>
</dbReference>
<evidence type="ECO:0000256" key="4">
    <source>
        <dbReference type="ARBA" id="ARBA00022960"/>
    </source>
</evidence>
<keyword evidence="7 8" id="KW-0472">Membrane</keyword>
<feature type="transmembrane region" description="Helical" evidence="8">
    <location>
        <begin position="301"/>
        <end position="319"/>
    </location>
</feature>
<dbReference type="GO" id="GO:0008360">
    <property type="term" value="P:regulation of cell shape"/>
    <property type="evidence" value="ECO:0007669"/>
    <property type="project" value="UniProtKB-UniRule"/>
</dbReference>
<comment type="subcellular location">
    <subcellularLocation>
        <location evidence="1 8">Cell membrane</location>
        <topology evidence="1 8">Multi-pass membrane protein</topology>
    </subcellularLocation>
</comment>
<evidence type="ECO:0000256" key="5">
    <source>
        <dbReference type="ARBA" id="ARBA00022984"/>
    </source>
</evidence>
<organism evidence="10 11">
    <name type="scientific">Parvimonas micra</name>
    <dbReference type="NCBI Taxonomy" id="33033"/>
    <lineage>
        <taxon>Bacteria</taxon>
        <taxon>Bacillati</taxon>
        <taxon>Bacillota</taxon>
        <taxon>Tissierellia</taxon>
        <taxon>Tissierellales</taxon>
        <taxon>Peptoniphilaceae</taxon>
        <taxon>Parvimonas</taxon>
    </lineage>
</organism>
<dbReference type="EMBL" id="CP009761">
    <property type="protein sequence ID" value="AIZ36419.1"/>
    <property type="molecule type" value="Genomic_DNA"/>
</dbReference>
<dbReference type="UniPathway" id="UPA00219"/>
<evidence type="ECO:0000256" key="8">
    <source>
        <dbReference type="HAMAP-Rule" id="MF_02078"/>
    </source>
</evidence>
<feature type="transmembrane region" description="Helical" evidence="8">
    <location>
        <begin position="123"/>
        <end position="142"/>
    </location>
</feature>
<keyword evidence="2 8" id="KW-1003">Cell membrane</keyword>
<evidence type="ECO:0000256" key="9">
    <source>
        <dbReference type="PIRNR" id="PIRNR002869"/>
    </source>
</evidence>
<feature type="transmembrane region" description="Helical" evidence="8">
    <location>
        <begin position="339"/>
        <end position="361"/>
    </location>
</feature>
<name>A0A0B4S1L6_9FIRM</name>
<dbReference type="RefSeq" id="WP_041953787.1">
    <property type="nucleotide sequence ID" value="NZ_CAUTAE010000001.1"/>
</dbReference>
<dbReference type="CDD" id="cd13123">
    <property type="entry name" value="MATE_MurJ_like"/>
    <property type="match status" value="1"/>
</dbReference>
<feature type="transmembrane region" description="Helical" evidence="8">
    <location>
        <begin position="7"/>
        <end position="29"/>
    </location>
</feature>
<feature type="transmembrane region" description="Helical" evidence="8">
    <location>
        <begin position="154"/>
        <end position="173"/>
    </location>
</feature>
<dbReference type="InterPro" id="IPR051050">
    <property type="entry name" value="Lipid_II_flippase_MurJ/MviN"/>
</dbReference>
<dbReference type="PANTHER" id="PTHR47019:SF1">
    <property type="entry name" value="LIPID II FLIPPASE MURJ"/>
    <property type="match status" value="1"/>
</dbReference>
<keyword evidence="8 9" id="KW-0961">Cell wall biogenesis/degradation</keyword>
<keyword evidence="8 9" id="KW-0813">Transport</keyword>
<comment type="similarity">
    <text evidence="8 9">Belongs to the MurJ/MviN family.</text>
</comment>
<keyword evidence="11" id="KW-1185">Reference proteome</keyword>
<evidence type="ECO:0000313" key="11">
    <source>
        <dbReference type="Proteomes" id="UP000031386"/>
    </source>
</evidence>
<feature type="transmembrane region" description="Helical" evidence="8">
    <location>
        <begin position="398"/>
        <end position="418"/>
    </location>
</feature>
<dbReference type="Pfam" id="PF03023">
    <property type="entry name" value="MurJ"/>
    <property type="match status" value="1"/>
</dbReference>
<feature type="transmembrane region" description="Helical" evidence="8">
    <location>
        <begin position="41"/>
        <end position="62"/>
    </location>
</feature>
<dbReference type="PANTHER" id="PTHR47019">
    <property type="entry name" value="LIPID II FLIPPASE MURJ"/>
    <property type="match status" value="1"/>
</dbReference>
<evidence type="ECO:0000256" key="1">
    <source>
        <dbReference type="ARBA" id="ARBA00004651"/>
    </source>
</evidence>
<keyword evidence="4 8" id="KW-0133">Cell shape</keyword>
<evidence type="ECO:0000256" key="7">
    <source>
        <dbReference type="ARBA" id="ARBA00023136"/>
    </source>
</evidence>
<keyword evidence="5 8" id="KW-0573">Peptidoglycan synthesis</keyword>
<protein>
    <recommendedName>
        <fullName evidence="8">Probable lipid II flippase MurJ</fullName>
    </recommendedName>
</protein>
<feature type="transmembrane region" description="Helical" evidence="8">
    <location>
        <begin position="261"/>
        <end position="280"/>
    </location>
</feature>
<feature type="transmembrane region" description="Helical" evidence="8">
    <location>
        <begin position="465"/>
        <end position="485"/>
    </location>
</feature>
<gene>
    <name evidence="8" type="primary">murJ</name>
    <name evidence="10" type="ORF">NW74_03230</name>
</gene>
<reference evidence="10 11" key="1">
    <citation type="submission" date="2014-10" db="EMBL/GenBank/DDBJ databases">
        <title>Complete genome sequence of Parvimonas micra KCOM 1535 (= ChDC B708).</title>
        <authorList>
            <person name="Kook J.-K."/>
            <person name="Park S.-N."/>
            <person name="Lim Y.K."/>
            <person name="Roh H."/>
        </authorList>
    </citation>
    <scope>NUCLEOTIDE SEQUENCE [LARGE SCALE GENOMIC DNA]</scope>
    <source>
        <strain evidence="11">KCOM 1535 / ChDC B708</strain>
    </source>
</reference>
<dbReference type="GO" id="GO:0009252">
    <property type="term" value="P:peptidoglycan biosynthetic process"/>
    <property type="evidence" value="ECO:0007669"/>
    <property type="project" value="UniProtKB-UniRule"/>
</dbReference>
<dbReference type="Proteomes" id="UP000031386">
    <property type="component" value="Chromosome"/>
</dbReference>
<dbReference type="GO" id="GO:0071555">
    <property type="term" value="P:cell wall organization"/>
    <property type="evidence" value="ECO:0007669"/>
    <property type="project" value="UniProtKB-UniRule"/>
</dbReference>
<feature type="transmembrane region" description="Helical" evidence="8">
    <location>
        <begin position="373"/>
        <end position="392"/>
    </location>
</feature>
<dbReference type="STRING" id="33033.NW74_03230"/>
<dbReference type="PRINTS" id="PR01806">
    <property type="entry name" value="VIRFACTRMVIN"/>
</dbReference>
<keyword evidence="6 8" id="KW-1133">Transmembrane helix</keyword>
<dbReference type="GO" id="GO:0015648">
    <property type="term" value="F:lipid-linked peptidoglycan transporter activity"/>
    <property type="evidence" value="ECO:0007669"/>
    <property type="project" value="UniProtKB-UniRule"/>
</dbReference>
<dbReference type="InterPro" id="IPR004268">
    <property type="entry name" value="MurJ"/>
</dbReference>
<feature type="transmembrane region" description="Helical" evidence="8">
    <location>
        <begin position="83"/>
        <end position="103"/>
    </location>
</feature>
<feature type="transmembrane region" description="Helical" evidence="8">
    <location>
        <begin position="221"/>
        <end position="241"/>
    </location>
</feature>
<comment type="function">
    <text evidence="8 9">Involved in peptidoglycan biosynthesis. Transports lipid-linked peptidoglycan precursors from the inner to the outer leaflet of the cytoplasmic membrane.</text>
</comment>
<dbReference type="GO" id="GO:0034204">
    <property type="term" value="P:lipid translocation"/>
    <property type="evidence" value="ECO:0007669"/>
    <property type="project" value="TreeGrafter"/>
</dbReference>
<dbReference type="HAMAP" id="MF_02078">
    <property type="entry name" value="MurJ_MviN"/>
    <property type="match status" value="1"/>
</dbReference>